<dbReference type="EMBL" id="LR031878">
    <property type="protein sequence ID" value="VDD48917.1"/>
    <property type="molecule type" value="Genomic_DNA"/>
</dbReference>
<protein>
    <recommendedName>
        <fullName evidence="3">F-box domain-containing protein</fullName>
    </recommendedName>
</protein>
<keyword evidence="2" id="KW-1133">Transmembrane helix</keyword>
<evidence type="ECO:0000259" key="3">
    <source>
        <dbReference type="PROSITE" id="PS50181"/>
    </source>
</evidence>
<dbReference type="SUPFAM" id="SSF117281">
    <property type="entry name" value="Kelch motif"/>
    <property type="match status" value="1"/>
</dbReference>
<dbReference type="InterPro" id="IPR015915">
    <property type="entry name" value="Kelch-typ_b-propeller"/>
</dbReference>
<organism evidence="4">
    <name type="scientific">Brassica oleracea</name>
    <name type="common">Wild cabbage</name>
    <dbReference type="NCBI Taxonomy" id="3712"/>
    <lineage>
        <taxon>Eukaryota</taxon>
        <taxon>Viridiplantae</taxon>
        <taxon>Streptophyta</taxon>
        <taxon>Embryophyta</taxon>
        <taxon>Tracheophyta</taxon>
        <taxon>Spermatophyta</taxon>
        <taxon>Magnoliopsida</taxon>
        <taxon>eudicotyledons</taxon>
        <taxon>Gunneridae</taxon>
        <taxon>Pentapetalae</taxon>
        <taxon>rosids</taxon>
        <taxon>malvids</taxon>
        <taxon>Brassicales</taxon>
        <taxon>Brassicaceae</taxon>
        <taxon>Brassiceae</taxon>
        <taxon>Brassica</taxon>
    </lineage>
</organism>
<dbReference type="PROSITE" id="PS50181">
    <property type="entry name" value="FBOX"/>
    <property type="match status" value="1"/>
</dbReference>
<dbReference type="PANTHER" id="PTHR24414:SF68">
    <property type="entry name" value="GALACTOSE OXIDASE_KELCH REPEAT SUPERFAMILY PROTEIN-RELATED"/>
    <property type="match status" value="1"/>
</dbReference>
<dbReference type="SMART" id="SM00256">
    <property type="entry name" value="FBOX"/>
    <property type="match status" value="1"/>
</dbReference>
<feature type="region of interest" description="Disordered" evidence="1">
    <location>
        <begin position="1"/>
        <end position="20"/>
    </location>
</feature>
<name>A0A3P6EV22_BRAOL</name>
<accession>A0A3P6EV22</accession>
<evidence type="ECO:0000256" key="2">
    <source>
        <dbReference type="SAM" id="Phobius"/>
    </source>
</evidence>
<dbReference type="InterPro" id="IPR006652">
    <property type="entry name" value="Kelch_1"/>
</dbReference>
<dbReference type="Gene3D" id="2.130.10.80">
    <property type="entry name" value="Galactose oxidase/kelch, beta-propeller"/>
    <property type="match status" value="1"/>
</dbReference>
<gene>
    <name evidence="4" type="ORF">BOLC1T01306H</name>
</gene>
<dbReference type="SMART" id="SM00612">
    <property type="entry name" value="Kelch"/>
    <property type="match status" value="2"/>
</dbReference>
<dbReference type="PANTHER" id="PTHR24414">
    <property type="entry name" value="F-BOX/KELCH-REPEAT PROTEIN SKIP4"/>
    <property type="match status" value="1"/>
</dbReference>
<feature type="transmembrane region" description="Helical" evidence="2">
    <location>
        <begin position="370"/>
        <end position="390"/>
    </location>
</feature>
<dbReference type="InterPro" id="IPR057499">
    <property type="entry name" value="Kelch_FKB95"/>
</dbReference>
<dbReference type="Pfam" id="PF00646">
    <property type="entry name" value="F-box"/>
    <property type="match status" value="1"/>
</dbReference>
<proteinExistence type="predicted"/>
<evidence type="ECO:0000256" key="1">
    <source>
        <dbReference type="SAM" id="MobiDB-lite"/>
    </source>
</evidence>
<reference evidence="4" key="1">
    <citation type="submission" date="2018-11" db="EMBL/GenBank/DDBJ databases">
        <authorList>
            <consortium name="Genoscope - CEA"/>
            <person name="William W."/>
        </authorList>
    </citation>
    <scope>NUCLEOTIDE SEQUENCE</scope>
</reference>
<keyword evidence="2" id="KW-0812">Transmembrane</keyword>
<dbReference type="InterPro" id="IPR001810">
    <property type="entry name" value="F-box_dom"/>
</dbReference>
<dbReference type="InterPro" id="IPR050354">
    <property type="entry name" value="F-box/kelch-repeat_ARATH"/>
</dbReference>
<dbReference type="InterPro" id="IPR037293">
    <property type="entry name" value="Gal_Oxidase_central_sf"/>
</dbReference>
<sequence>MEVPKESILSAPPQPSRTSFSSLPEDIVLSILARISTSHYPKLSSVSKSFRSLIPSKDLKHARSRHETRENRVYVCLQSHIHPCNHRWFSLWIKPDDHQTLTHPSCCVSEDKTTRNLLVPIPSSYSPYLPKLYEMAGSDIYAIGGGHNPSSSTTVRVCKELVGKWREAPSMMVARKNAFTCSLNGKIYVIGGCESGESECWAEVFDPKTQTWEPLPDPGTRLRFSSIKNLDAQQDRIYLRTNKKNFVYLIEENRWEVVDENIGESECKVDNTWYCYANDGLHWWHETKYCEEWRLVKVSYGRKLVIFWVGLTEMLDDFPLSLPPSENFFSEIWCAVVLLERRHDDEILGQIEWVDLVLRVPSSHTLLRCVELICFTTVHVLFFFSFLFVVRSFTTVNLHTYIELKIYQWNV</sequence>
<dbReference type="SUPFAM" id="SSF81383">
    <property type="entry name" value="F-box domain"/>
    <property type="match status" value="1"/>
</dbReference>
<dbReference type="CDD" id="cd22152">
    <property type="entry name" value="F-box_AtAFR-like"/>
    <property type="match status" value="1"/>
</dbReference>
<dbReference type="AlphaFoldDB" id="A0A3P6EV22"/>
<keyword evidence="2" id="KW-0472">Membrane</keyword>
<dbReference type="InterPro" id="IPR036047">
    <property type="entry name" value="F-box-like_dom_sf"/>
</dbReference>
<dbReference type="Pfam" id="PF25210">
    <property type="entry name" value="Kelch_FKB95"/>
    <property type="match status" value="1"/>
</dbReference>
<feature type="domain" description="F-box" evidence="3">
    <location>
        <begin position="17"/>
        <end position="64"/>
    </location>
</feature>
<evidence type="ECO:0000313" key="4">
    <source>
        <dbReference type="EMBL" id="VDD48917.1"/>
    </source>
</evidence>